<protein>
    <submittedName>
        <fullName evidence="2">Uncharacterized protein</fullName>
    </submittedName>
</protein>
<feature type="non-terminal residue" evidence="2">
    <location>
        <position position="146"/>
    </location>
</feature>
<dbReference type="EMBL" id="JAAPAO010001640">
    <property type="protein sequence ID" value="KAF4649168.1"/>
    <property type="molecule type" value="Genomic_DNA"/>
</dbReference>
<keyword evidence="1" id="KW-0732">Signal</keyword>
<feature type="chain" id="PRO_5029751550" evidence="1">
    <location>
        <begin position="20"/>
        <end position="146"/>
    </location>
</feature>
<evidence type="ECO:0000313" key="3">
    <source>
        <dbReference type="Proteomes" id="UP000591131"/>
    </source>
</evidence>
<feature type="signal peptide" evidence="1">
    <location>
        <begin position="1"/>
        <end position="19"/>
    </location>
</feature>
<evidence type="ECO:0000256" key="1">
    <source>
        <dbReference type="SAM" id="SignalP"/>
    </source>
</evidence>
<sequence length="146" mass="15498">MKQAFLIVTLHLILPECSGVSGNEAPYGDPKGHCVFDPHTGLVNNCTCPTGEIPLSLGDNKQICGPSPCDVNSDCPKAPKDATAIPECLVAPVPTACKLDCRNQEVKQSVEAGVHVSVVCAVSSTDTVREESLRPQPQILPFYTLL</sequence>
<gene>
    <name evidence="2" type="ORF">FOL47_002371</name>
</gene>
<comment type="caution">
    <text evidence="2">The sequence shown here is derived from an EMBL/GenBank/DDBJ whole genome shotgun (WGS) entry which is preliminary data.</text>
</comment>
<name>A0A7J6KPV1_PERCH</name>
<organism evidence="2 3">
    <name type="scientific">Perkinsus chesapeaki</name>
    <name type="common">Clam parasite</name>
    <name type="synonym">Perkinsus andrewsi</name>
    <dbReference type="NCBI Taxonomy" id="330153"/>
    <lineage>
        <taxon>Eukaryota</taxon>
        <taxon>Sar</taxon>
        <taxon>Alveolata</taxon>
        <taxon>Perkinsozoa</taxon>
        <taxon>Perkinsea</taxon>
        <taxon>Perkinsida</taxon>
        <taxon>Perkinsidae</taxon>
        <taxon>Perkinsus</taxon>
    </lineage>
</organism>
<accession>A0A7J6KPV1</accession>
<reference evidence="2 3" key="1">
    <citation type="submission" date="2020-04" db="EMBL/GenBank/DDBJ databases">
        <title>Perkinsus chesapeaki whole genome sequence.</title>
        <authorList>
            <person name="Bogema D.R."/>
        </authorList>
    </citation>
    <scope>NUCLEOTIDE SEQUENCE [LARGE SCALE GENOMIC DNA]</scope>
    <source>
        <strain evidence="2">ATCC PRA-425</strain>
    </source>
</reference>
<keyword evidence="3" id="KW-1185">Reference proteome</keyword>
<dbReference type="Proteomes" id="UP000591131">
    <property type="component" value="Unassembled WGS sequence"/>
</dbReference>
<dbReference type="AlphaFoldDB" id="A0A7J6KPV1"/>
<proteinExistence type="predicted"/>
<evidence type="ECO:0000313" key="2">
    <source>
        <dbReference type="EMBL" id="KAF4649168.1"/>
    </source>
</evidence>